<dbReference type="RefSeq" id="WP_058230811.1">
    <property type="nucleotide sequence ID" value="NZ_FMYG01000001.1"/>
</dbReference>
<reference evidence="1 2" key="1">
    <citation type="submission" date="2016-09" db="EMBL/GenBank/DDBJ databases">
        <authorList>
            <person name="Capua I."/>
            <person name="De Benedictis P."/>
            <person name="Joannis T."/>
            <person name="Lombin L.H."/>
            <person name="Cattoli G."/>
        </authorList>
    </citation>
    <scope>NUCLEOTIDE SEQUENCE [LARGE SCALE GENOMIC DNA]</scope>
    <source>
        <strain evidence="1 2">NIO-1002</strain>
    </source>
</reference>
<proteinExistence type="predicted"/>
<dbReference type="Pfam" id="PF13830">
    <property type="entry name" value="DUF4192"/>
    <property type="match status" value="1"/>
</dbReference>
<protein>
    <recommendedName>
        <fullName evidence="3">DUF4192 family protein</fullName>
    </recommendedName>
</protein>
<name>A0A1G6GPW4_9MICO</name>
<evidence type="ECO:0008006" key="3">
    <source>
        <dbReference type="Google" id="ProtNLM"/>
    </source>
</evidence>
<dbReference type="AlphaFoldDB" id="A0A1G6GPW4"/>
<dbReference type="Proteomes" id="UP000183203">
    <property type="component" value="Unassembled WGS sequence"/>
</dbReference>
<accession>A0A1G6GPW4</accession>
<dbReference type="InterPro" id="IPR025447">
    <property type="entry name" value="DUF4192"/>
</dbReference>
<evidence type="ECO:0000313" key="2">
    <source>
        <dbReference type="Proteomes" id="UP000183203"/>
    </source>
</evidence>
<sequence>MTTTVVRATSSPAFLALVPHLLECTPRESLVVVPFGRGRSLGAMRVDLPPAGDASTEDGVASTVIGMACKVARTDAVAIAVYTDDVLTGGAHAPHTGIVDAVRARADICGLRVVDALAVGADGWTSYLDPSAETRPLSEIQDAARPELAGDVSGDHLAAAGLPASSVADAERVEQLLIDVEHSLRRSRDRRRLSPARRAAAEAVAAEIADPPALFENVVTLPGEHVELSQLAALAFCLERPALRDVALMQWTGDLATGDAVFRAQTAFRGGESVPEDLARPMWGEGACPDPARLRIGLELCRRVASLVVRERRPGPLAACAWLAWATGRSTHAAAYAEAALEIDGRHGLSDIMRTMIDAGRLPEWVFERPTSPAGTGSSRGSRVP</sequence>
<dbReference type="STRING" id="993073.AS029_01345"/>
<gene>
    <name evidence="1" type="ORF">SAMN05216418_0508</name>
</gene>
<evidence type="ECO:0000313" key="1">
    <source>
        <dbReference type="EMBL" id="SDB83853.1"/>
    </source>
</evidence>
<dbReference type="EMBL" id="FMYG01000001">
    <property type="protein sequence ID" value="SDB83853.1"/>
    <property type="molecule type" value="Genomic_DNA"/>
</dbReference>
<organism evidence="1 2">
    <name type="scientific">Microbacterium enclense</name>
    <dbReference type="NCBI Taxonomy" id="993073"/>
    <lineage>
        <taxon>Bacteria</taxon>
        <taxon>Bacillati</taxon>
        <taxon>Actinomycetota</taxon>
        <taxon>Actinomycetes</taxon>
        <taxon>Micrococcales</taxon>
        <taxon>Microbacteriaceae</taxon>
        <taxon>Microbacterium</taxon>
    </lineage>
</organism>